<dbReference type="SUPFAM" id="SSF50129">
    <property type="entry name" value="GroES-like"/>
    <property type="match status" value="1"/>
</dbReference>
<dbReference type="InterPro" id="IPR050129">
    <property type="entry name" value="Zn_alcohol_dh"/>
</dbReference>
<keyword evidence="7" id="KW-1185">Reference proteome</keyword>
<dbReference type="Gene3D" id="3.40.50.720">
    <property type="entry name" value="NAD(P)-binding Rossmann-like Domain"/>
    <property type="match status" value="1"/>
</dbReference>
<feature type="domain" description="Enoyl reductase (ER)" evidence="5">
    <location>
        <begin position="8"/>
        <end position="337"/>
    </location>
</feature>
<organism evidence="6 7">
    <name type="scientific">Massiliimalia timonensis</name>
    <dbReference type="NCBI Taxonomy" id="1987501"/>
    <lineage>
        <taxon>Bacteria</taxon>
        <taxon>Bacillati</taxon>
        <taxon>Bacillota</taxon>
        <taxon>Clostridia</taxon>
        <taxon>Eubacteriales</taxon>
        <taxon>Oscillospiraceae</taxon>
        <taxon>Massiliimalia</taxon>
    </lineage>
</organism>
<accession>A0A8J6P384</accession>
<dbReference type="EMBL" id="JACRTL010000010">
    <property type="protein sequence ID" value="MBC8612004.1"/>
    <property type="molecule type" value="Genomic_DNA"/>
</dbReference>
<dbReference type="Gene3D" id="3.90.180.10">
    <property type="entry name" value="Medium-chain alcohol dehydrogenases, catalytic domain"/>
    <property type="match status" value="1"/>
</dbReference>
<dbReference type="SUPFAM" id="SSF51735">
    <property type="entry name" value="NAD(P)-binding Rossmann-fold domains"/>
    <property type="match status" value="1"/>
</dbReference>
<comment type="caution">
    <text evidence="6">The sequence shown here is derived from an EMBL/GenBank/DDBJ whole genome shotgun (WGS) entry which is preliminary data.</text>
</comment>
<dbReference type="CDD" id="cd08234">
    <property type="entry name" value="threonine_DH_like"/>
    <property type="match status" value="1"/>
</dbReference>
<comment type="similarity">
    <text evidence="4">Belongs to the zinc-containing alcohol dehydrogenase family.</text>
</comment>
<dbReference type="Pfam" id="PF08240">
    <property type="entry name" value="ADH_N"/>
    <property type="match status" value="1"/>
</dbReference>
<dbReference type="InterPro" id="IPR013154">
    <property type="entry name" value="ADH-like_N"/>
</dbReference>
<name>A0A8J6P384_9FIRM</name>
<evidence type="ECO:0000313" key="7">
    <source>
        <dbReference type="Proteomes" id="UP000632659"/>
    </source>
</evidence>
<dbReference type="InterPro" id="IPR020843">
    <property type="entry name" value="ER"/>
</dbReference>
<dbReference type="Pfam" id="PF00107">
    <property type="entry name" value="ADH_zinc_N"/>
    <property type="match status" value="1"/>
</dbReference>
<dbReference type="RefSeq" id="WP_154825366.1">
    <property type="nucleotide sequence ID" value="NZ_JACRTL010000010.1"/>
</dbReference>
<sequence>MKSAVFYGKHDLRLEERKLPKVGANDVLIKVMACGVCGTDVHIYEGDKGAADTNPPTVLGHEFSGIVEAVGDAVTEVKIGDRVCVDPNQLCGKCYYCRSGIGHFCENMIGIGTTVEGGFAQYCSVNESQVYHLTDSTTFEEGAMTEPVACCLHGIDLCEITPSSTVMVIGGGMIGLLMVQLARLAGAYRVILLEPVEGKRELGKKLGADLCIDPISQDVKAVLKEENIDRINVVIECAGLKQTIRQAIDLAGKYSVVMMFGLTKPDDEVSIKPFEIFQKEVVLKASFINPYTQQRALDLINSKKIDVSSMVSEIRGLSGLEEVLSSAELRRTGKFIINPWKE</sequence>
<keyword evidence="1 4" id="KW-0479">Metal-binding</keyword>
<dbReference type="InterPro" id="IPR002328">
    <property type="entry name" value="ADH_Zn_CS"/>
</dbReference>
<keyword evidence="3" id="KW-0560">Oxidoreductase</keyword>
<evidence type="ECO:0000256" key="3">
    <source>
        <dbReference type="ARBA" id="ARBA00023002"/>
    </source>
</evidence>
<dbReference type="InterPro" id="IPR011032">
    <property type="entry name" value="GroES-like_sf"/>
</dbReference>
<gene>
    <name evidence="6" type="ORF">H8702_12980</name>
</gene>
<dbReference type="InterPro" id="IPR013149">
    <property type="entry name" value="ADH-like_C"/>
</dbReference>
<dbReference type="PROSITE" id="PS00059">
    <property type="entry name" value="ADH_ZINC"/>
    <property type="match status" value="1"/>
</dbReference>
<dbReference type="PANTHER" id="PTHR43401">
    <property type="entry name" value="L-THREONINE 3-DEHYDROGENASE"/>
    <property type="match status" value="1"/>
</dbReference>
<evidence type="ECO:0000313" key="6">
    <source>
        <dbReference type="EMBL" id="MBC8612004.1"/>
    </source>
</evidence>
<evidence type="ECO:0000256" key="4">
    <source>
        <dbReference type="RuleBase" id="RU361277"/>
    </source>
</evidence>
<comment type="cofactor">
    <cofactor evidence="4">
        <name>Zn(2+)</name>
        <dbReference type="ChEBI" id="CHEBI:29105"/>
    </cofactor>
</comment>
<dbReference type="PANTHER" id="PTHR43401:SF2">
    <property type="entry name" value="L-THREONINE 3-DEHYDROGENASE"/>
    <property type="match status" value="1"/>
</dbReference>
<reference evidence="6" key="1">
    <citation type="submission" date="2020-08" db="EMBL/GenBank/DDBJ databases">
        <title>Genome public.</title>
        <authorList>
            <person name="Liu C."/>
            <person name="Sun Q."/>
        </authorList>
    </citation>
    <scope>NUCLEOTIDE SEQUENCE</scope>
    <source>
        <strain evidence="6">NSJ-15</strain>
    </source>
</reference>
<proteinExistence type="inferred from homology"/>
<evidence type="ECO:0000256" key="1">
    <source>
        <dbReference type="ARBA" id="ARBA00022723"/>
    </source>
</evidence>
<dbReference type="Proteomes" id="UP000632659">
    <property type="component" value="Unassembled WGS sequence"/>
</dbReference>
<evidence type="ECO:0000259" key="5">
    <source>
        <dbReference type="SMART" id="SM00829"/>
    </source>
</evidence>
<evidence type="ECO:0000256" key="2">
    <source>
        <dbReference type="ARBA" id="ARBA00022833"/>
    </source>
</evidence>
<dbReference type="GO" id="GO:0008270">
    <property type="term" value="F:zinc ion binding"/>
    <property type="evidence" value="ECO:0007669"/>
    <property type="project" value="InterPro"/>
</dbReference>
<keyword evidence="2 4" id="KW-0862">Zinc</keyword>
<dbReference type="SMART" id="SM00829">
    <property type="entry name" value="PKS_ER"/>
    <property type="match status" value="1"/>
</dbReference>
<dbReference type="GO" id="GO:0016491">
    <property type="term" value="F:oxidoreductase activity"/>
    <property type="evidence" value="ECO:0007669"/>
    <property type="project" value="UniProtKB-KW"/>
</dbReference>
<dbReference type="InterPro" id="IPR036291">
    <property type="entry name" value="NAD(P)-bd_dom_sf"/>
</dbReference>
<dbReference type="AlphaFoldDB" id="A0A8J6P384"/>
<protein>
    <submittedName>
        <fullName evidence="6">Zinc-dependent alcohol dehydrogenase family protein</fullName>
    </submittedName>
</protein>